<dbReference type="SFLD" id="SFLDG01135">
    <property type="entry name" value="C1.5.6:_HAD__Beta-PGM__Phospha"/>
    <property type="match status" value="1"/>
</dbReference>
<evidence type="ECO:0000256" key="3">
    <source>
        <dbReference type="ARBA" id="ARBA00022723"/>
    </source>
</evidence>
<comment type="cofactor">
    <cofactor evidence="1">
        <name>Mg(2+)</name>
        <dbReference type="ChEBI" id="CHEBI:18420"/>
    </cofactor>
</comment>
<sequence>MRAFIFDMDGVIINSQPIHYEVDTMIFKKLGIVLKKEEMEGFAGMTNPEILRVLKEKFKFEENIDDVLKEQIRIKTNLLKQRKIKPIEGIIELVDKLKDKNILIAVASSSPRKFIEAVLETFGIIERFDKIICGEEVPKGKPEPDIYIEAARQLGVNIEECVVLEDSTHGIAAAKAAGMKCIGFRNPDSGSQVHSKADIVVNSIREIDIEAI</sequence>
<dbReference type="GO" id="GO:0046872">
    <property type="term" value="F:metal ion binding"/>
    <property type="evidence" value="ECO:0007669"/>
    <property type="project" value="UniProtKB-KW"/>
</dbReference>
<reference evidence="7 8" key="1">
    <citation type="journal article" date="2001" name="J. Bacteriol.">
        <title>Genome sequence and comparative analysis of the solvent-producing bacterium Clostridium acetobutylicum.</title>
        <authorList>
            <person name="Nolling J."/>
            <person name="Breton G."/>
            <person name="Omelchenko M.V."/>
            <person name="Makarova K.S."/>
            <person name="Zeng Q."/>
            <person name="Gibson R."/>
            <person name="Lee H.M."/>
            <person name="Dubois J."/>
            <person name="Qiu D."/>
            <person name="Hitti J."/>
            <person name="Wolf Y.I."/>
            <person name="Tatusov R.L."/>
            <person name="Sabathe F."/>
            <person name="Doucette-Stamm L."/>
            <person name="Soucaille P."/>
            <person name="Daly M.J."/>
            <person name="Bennett G.N."/>
            <person name="Koonin E.V."/>
            <person name="Smith D.R."/>
        </authorList>
    </citation>
    <scope>NUCLEOTIDE SEQUENCE [LARGE SCALE GENOMIC DNA]</scope>
    <source>
        <strain evidence="8">ATCC 824 / DSM 792 / JCM 1419 / LMG 5710 / VKM B-1787</strain>
    </source>
</reference>
<dbReference type="GeneID" id="44997366"/>
<dbReference type="OrthoDB" id="9797743at2"/>
<accession>Q97KR2</accession>
<dbReference type="NCBIfam" id="TIGR01549">
    <property type="entry name" value="HAD-SF-IA-v1"/>
    <property type="match status" value="1"/>
</dbReference>
<dbReference type="Gene3D" id="3.40.50.1000">
    <property type="entry name" value="HAD superfamily/HAD-like"/>
    <property type="match status" value="1"/>
</dbReference>
<dbReference type="InterPro" id="IPR051600">
    <property type="entry name" value="Beta-PGM-like"/>
</dbReference>
<keyword evidence="4" id="KW-0378">Hydrolase</keyword>
<evidence type="ECO:0000313" key="8">
    <source>
        <dbReference type="Proteomes" id="UP000000814"/>
    </source>
</evidence>
<dbReference type="STRING" id="272562.CA_C0855"/>
<evidence type="ECO:0000256" key="1">
    <source>
        <dbReference type="ARBA" id="ARBA00001946"/>
    </source>
</evidence>
<keyword evidence="5" id="KW-0460">Magnesium</keyword>
<dbReference type="KEGG" id="cac:CA_C0855"/>
<dbReference type="PATRIC" id="fig|272562.8.peg.1065"/>
<evidence type="ECO:0000313" key="7">
    <source>
        <dbReference type="EMBL" id="AAK78831.1"/>
    </source>
</evidence>
<dbReference type="SUPFAM" id="SSF56784">
    <property type="entry name" value="HAD-like"/>
    <property type="match status" value="1"/>
</dbReference>
<dbReference type="PRINTS" id="PR00413">
    <property type="entry name" value="HADHALOGNASE"/>
</dbReference>
<dbReference type="PANTHER" id="PTHR46193:SF18">
    <property type="entry name" value="HEXITOL PHOSPHATASE B"/>
    <property type="match status" value="1"/>
</dbReference>
<dbReference type="DNASU" id="1117038"/>
<dbReference type="HOGENOM" id="CLU_045011_13_2_9"/>
<dbReference type="InterPro" id="IPR036412">
    <property type="entry name" value="HAD-like_sf"/>
</dbReference>
<protein>
    <submittedName>
        <fullName evidence="7">Predicted phosphatase</fullName>
    </submittedName>
</protein>
<organism evidence="7 8">
    <name type="scientific">Clostridium acetobutylicum (strain ATCC 824 / DSM 792 / JCM 1419 / IAM 19013 / LMG 5710 / NBRC 13948 / NRRL B-527 / VKM B-1787 / 2291 / W)</name>
    <dbReference type="NCBI Taxonomy" id="272562"/>
    <lineage>
        <taxon>Bacteria</taxon>
        <taxon>Bacillati</taxon>
        <taxon>Bacillota</taxon>
        <taxon>Clostridia</taxon>
        <taxon>Eubacteriales</taxon>
        <taxon>Clostridiaceae</taxon>
        <taxon>Clostridium</taxon>
    </lineage>
</organism>
<dbReference type="Pfam" id="PF13419">
    <property type="entry name" value="HAD_2"/>
    <property type="match status" value="1"/>
</dbReference>
<evidence type="ECO:0000256" key="5">
    <source>
        <dbReference type="ARBA" id="ARBA00022842"/>
    </source>
</evidence>
<dbReference type="InterPro" id="IPR023214">
    <property type="entry name" value="HAD_sf"/>
</dbReference>
<dbReference type="SFLD" id="SFLDS00003">
    <property type="entry name" value="Haloacid_Dehalogenase"/>
    <property type="match status" value="1"/>
</dbReference>
<dbReference type="EMBL" id="AE001437">
    <property type="protein sequence ID" value="AAK78831.1"/>
    <property type="molecule type" value="Genomic_DNA"/>
</dbReference>
<dbReference type="Proteomes" id="UP000000814">
    <property type="component" value="Chromosome"/>
</dbReference>
<dbReference type="eggNOG" id="COG0637">
    <property type="taxonomic scope" value="Bacteria"/>
</dbReference>
<dbReference type="RefSeq" id="WP_010964173.1">
    <property type="nucleotide sequence ID" value="NC_003030.1"/>
</dbReference>
<keyword evidence="8" id="KW-1185">Reference proteome</keyword>
<dbReference type="PANTHER" id="PTHR46193">
    <property type="entry name" value="6-PHOSPHOGLUCONATE PHOSPHATASE"/>
    <property type="match status" value="1"/>
</dbReference>
<dbReference type="SMR" id="Q97KR2"/>
<comment type="similarity">
    <text evidence="2">Belongs to the HAD-like hydrolase superfamily. CbbY/CbbZ/Gph/YieH family.</text>
</comment>
<keyword evidence="3" id="KW-0479">Metal-binding</keyword>
<dbReference type="PIR" id="D97005">
    <property type="entry name" value="D97005"/>
</dbReference>
<dbReference type="SFLD" id="SFLDG01129">
    <property type="entry name" value="C1.5:_HAD__Beta-PGM__Phosphata"/>
    <property type="match status" value="1"/>
</dbReference>
<keyword evidence="6" id="KW-0119">Carbohydrate metabolism</keyword>
<dbReference type="CDD" id="cd16423">
    <property type="entry name" value="HAD_BPGM-like"/>
    <property type="match status" value="1"/>
</dbReference>
<dbReference type="InterPro" id="IPR006439">
    <property type="entry name" value="HAD-SF_hydro_IA"/>
</dbReference>
<dbReference type="InterPro" id="IPR041492">
    <property type="entry name" value="HAD_2"/>
</dbReference>
<dbReference type="Gene3D" id="1.10.150.240">
    <property type="entry name" value="Putative phosphatase, domain 2"/>
    <property type="match status" value="1"/>
</dbReference>
<dbReference type="NCBIfam" id="TIGR01509">
    <property type="entry name" value="HAD-SF-IA-v3"/>
    <property type="match status" value="1"/>
</dbReference>
<evidence type="ECO:0000256" key="6">
    <source>
        <dbReference type="ARBA" id="ARBA00023277"/>
    </source>
</evidence>
<name>Q97KR2_CLOAB</name>
<dbReference type="InterPro" id="IPR023198">
    <property type="entry name" value="PGP-like_dom2"/>
</dbReference>
<proteinExistence type="inferred from homology"/>
<dbReference type="FunFam" id="3.40.50.1000:FF:000036">
    <property type="entry name" value="HAD family hydrolase"/>
    <property type="match status" value="1"/>
</dbReference>
<gene>
    <name evidence="7" type="ordered locus">CA_C0855</name>
</gene>
<evidence type="ECO:0000256" key="4">
    <source>
        <dbReference type="ARBA" id="ARBA00022801"/>
    </source>
</evidence>
<evidence type="ECO:0000256" key="2">
    <source>
        <dbReference type="ARBA" id="ARBA00006171"/>
    </source>
</evidence>
<dbReference type="GO" id="GO:0016787">
    <property type="term" value="F:hydrolase activity"/>
    <property type="evidence" value="ECO:0007669"/>
    <property type="project" value="UniProtKB-KW"/>
</dbReference>
<dbReference type="AlphaFoldDB" id="Q97KR2"/>